<feature type="transmembrane region" description="Helical" evidence="7">
    <location>
        <begin position="60"/>
        <end position="78"/>
    </location>
</feature>
<comment type="subcellular location">
    <subcellularLocation>
        <location evidence="1">Cell membrane</location>
        <topology evidence="1">Multi-pass membrane protein</topology>
    </subcellularLocation>
</comment>
<dbReference type="Gene3D" id="2.30.30.60">
    <property type="match status" value="1"/>
</dbReference>
<feature type="domain" description="Mechanosensitive ion channel MscS C-terminal" evidence="9">
    <location>
        <begin position="259"/>
        <end position="344"/>
    </location>
</feature>
<proteinExistence type="inferred from homology"/>
<sequence length="364" mass="41294">MKEQITRIFSFLKEYAHAAEAVFVLIITMILAIIQAYVFKKLYQSLKRKKKLWEKAIINALFKPLQWFIWIIGVTFSVDLLSGYSEDAFIFQIISPIRKVLVITVLVWFMLAFIKEIEKVLLVAGSDKRRMSKTTIRAISQVLKVFVIVTCTFIVLQTTLGVGASAILAFAGGGSISIGFAAKDLLSNFFGGLMIFLDRPFAIGERIRSSDGKTEGVVEEIGWRLTKIITLEKVPLYVPNSYFLSTSIENPSRMKNRRIKTTIGVRYQDVKKIPEIVKDVEAMLKSHEGIDQNNIVMARFTKFSASSLDLLVYAFTKTIQFDEFTKVQQDIFFKVMEIIEKHHASCAFPTTTVHIPEGVEMMGK</sequence>
<dbReference type="InterPro" id="IPR006685">
    <property type="entry name" value="MscS_channel_2nd"/>
</dbReference>
<dbReference type="Pfam" id="PF21082">
    <property type="entry name" value="MS_channel_3rd"/>
    <property type="match status" value="1"/>
</dbReference>
<dbReference type="InterPro" id="IPR011066">
    <property type="entry name" value="MscS_channel_C_sf"/>
</dbReference>
<evidence type="ECO:0000256" key="2">
    <source>
        <dbReference type="ARBA" id="ARBA00008017"/>
    </source>
</evidence>
<dbReference type="GO" id="GO:0005886">
    <property type="term" value="C:plasma membrane"/>
    <property type="evidence" value="ECO:0007669"/>
    <property type="project" value="UniProtKB-SubCell"/>
</dbReference>
<dbReference type="InterPro" id="IPR011014">
    <property type="entry name" value="MscS_channel_TM-2"/>
</dbReference>
<evidence type="ECO:0000256" key="4">
    <source>
        <dbReference type="ARBA" id="ARBA00022692"/>
    </source>
</evidence>
<dbReference type="SUPFAM" id="SSF82689">
    <property type="entry name" value="Mechanosensitive channel protein MscS (YggB), C-terminal domain"/>
    <property type="match status" value="1"/>
</dbReference>
<comment type="caution">
    <text evidence="10">The sequence shown here is derived from an EMBL/GenBank/DDBJ whole genome shotgun (WGS) entry which is preliminary data.</text>
</comment>
<feature type="transmembrane region" description="Helical" evidence="7">
    <location>
        <begin position="15"/>
        <end position="39"/>
    </location>
</feature>
<keyword evidence="5 7" id="KW-1133">Transmembrane helix</keyword>
<feature type="domain" description="Mechanosensitive ion channel MscS" evidence="8">
    <location>
        <begin position="184"/>
        <end position="253"/>
    </location>
</feature>
<keyword evidence="6 7" id="KW-0472">Membrane</keyword>
<evidence type="ECO:0000256" key="1">
    <source>
        <dbReference type="ARBA" id="ARBA00004651"/>
    </source>
</evidence>
<dbReference type="PANTHER" id="PTHR43634:SF2">
    <property type="entry name" value="LOW CONDUCTANCE MECHANOSENSITIVE CHANNEL YNAI"/>
    <property type="match status" value="1"/>
</dbReference>
<dbReference type="InterPro" id="IPR023408">
    <property type="entry name" value="MscS_beta-dom_sf"/>
</dbReference>
<evidence type="ECO:0000256" key="7">
    <source>
        <dbReference type="SAM" id="Phobius"/>
    </source>
</evidence>
<evidence type="ECO:0000256" key="3">
    <source>
        <dbReference type="ARBA" id="ARBA00022475"/>
    </source>
</evidence>
<accession>A0A2A4YN21</accession>
<feature type="transmembrane region" description="Helical" evidence="7">
    <location>
        <begin position="135"/>
        <end position="156"/>
    </location>
</feature>
<dbReference type="Pfam" id="PF00924">
    <property type="entry name" value="MS_channel_2nd"/>
    <property type="match status" value="1"/>
</dbReference>
<dbReference type="InterPro" id="IPR010920">
    <property type="entry name" value="LSM_dom_sf"/>
</dbReference>
<evidence type="ECO:0000256" key="5">
    <source>
        <dbReference type="ARBA" id="ARBA00022989"/>
    </source>
</evidence>
<dbReference type="AlphaFoldDB" id="A0A2A4YN21"/>
<keyword evidence="3" id="KW-1003">Cell membrane</keyword>
<evidence type="ECO:0000313" key="10">
    <source>
        <dbReference type="EMBL" id="PCI95715.1"/>
    </source>
</evidence>
<dbReference type="SUPFAM" id="SSF82861">
    <property type="entry name" value="Mechanosensitive channel protein MscS (YggB), transmembrane region"/>
    <property type="match status" value="1"/>
</dbReference>
<dbReference type="SUPFAM" id="SSF50182">
    <property type="entry name" value="Sm-like ribonucleoproteins"/>
    <property type="match status" value="1"/>
</dbReference>
<dbReference type="InterPro" id="IPR045042">
    <property type="entry name" value="YnaI-like"/>
</dbReference>
<dbReference type="EMBL" id="NVUU01000010">
    <property type="protein sequence ID" value="PCI95715.1"/>
    <property type="molecule type" value="Genomic_DNA"/>
</dbReference>
<gene>
    <name evidence="10" type="ORF">COB11_01300</name>
</gene>
<protein>
    <submittedName>
        <fullName evidence="10">Mechanosensitive ion channel protein MscS</fullName>
    </submittedName>
</protein>
<evidence type="ECO:0000313" key="11">
    <source>
        <dbReference type="Proteomes" id="UP000217838"/>
    </source>
</evidence>
<evidence type="ECO:0000259" key="9">
    <source>
        <dbReference type="Pfam" id="PF21082"/>
    </source>
</evidence>
<evidence type="ECO:0000259" key="8">
    <source>
        <dbReference type="Pfam" id="PF00924"/>
    </source>
</evidence>
<evidence type="ECO:0000256" key="6">
    <source>
        <dbReference type="ARBA" id="ARBA00023136"/>
    </source>
</evidence>
<dbReference type="Gene3D" id="3.30.70.100">
    <property type="match status" value="1"/>
</dbReference>
<organism evidence="10 11">
    <name type="scientific">Aerophobetes bacterium</name>
    <dbReference type="NCBI Taxonomy" id="2030807"/>
    <lineage>
        <taxon>Bacteria</taxon>
        <taxon>Candidatus Aerophobota</taxon>
    </lineage>
</organism>
<reference evidence="11" key="1">
    <citation type="submission" date="2017-08" db="EMBL/GenBank/DDBJ databases">
        <title>A dynamic microbial community with high functional redundancy inhabits the cold, oxic subseafloor aquifer.</title>
        <authorList>
            <person name="Tully B.J."/>
            <person name="Wheat C.G."/>
            <person name="Glazer B.T."/>
            <person name="Huber J.A."/>
        </authorList>
    </citation>
    <scope>NUCLEOTIDE SEQUENCE [LARGE SCALE GENOMIC DNA]</scope>
</reference>
<comment type="similarity">
    <text evidence="2">Belongs to the MscS (TC 1.A.23) family.</text>
</comment>
<name>A0A2A4YN21_UNCAE</name>
<feature type="transmembrane region" description="Helical" evidence="7">
    <location>
        <begin position="90"/>
        <end position="114"/>
    </location>
</feature>
<dbReference type="PANTHER" id="PTHR43634">
    <property type="entry name" value="OW CONDUCTANCE MECHANOSENSITIVE CHANNEL"/>
    <property type="match status" value="1"/>
</dbReference>
<dbReference type="Gene3D" id="1.10.287.1260">
    <property type="match status" value="1"/>
</dbReference>
<dbReference type="InterPro" id="IPR049278">
    <property type="entry name" value="MS_channel_C"/>
</dbReference>
<dbReference type="Proteomes" id="UP000217838">
    <property type="component" value="Unassembled WGS sequence"/>
</dbReference>
<keyword evidence="4 7" id="KW-0812">Transmembrane</keyword>
<dbReference type="GO" id="GO:0055085">
    <property type="term" value="P:transmembrane transport"/>
    <property type="evidence" value="ECO:0007669"/>
    <property type="project" value="InterPro"/>
</dbReference>